<sequence>HLKRNWMWHSGEPDVKNKERDQLFRRERAEQRKARERHESEGPGAAFIYTHALQQAENGMSVTDPRRRLARLPNTRLAVMRPVNKQGYAEPPEVVTVTLKENVVKNKGGKGLKRKFSQSGLHAKKVLQHSEPRVRPMKLREKKPKRPYYDDKDQAALNKMTKERVVWTSQEDSLLLLCYVASCFLDNNSRGIIVPWTVVRDVMHENLQVSHSKTSRACQRRVNYVIKNPQTVLNLAVYLGEALQDKDLVAEFKSRKMKLSENEHMFREVLAKLRDKFRYDLVRASPVCSTVRTC</sequence>
<accession>A0ABM1F716</accession>
<feature type="non-terminal residue" evidence="3">
    <location>
        <position position="294"/>
    </location>
</feature>
<dbReference type="PANTHER" id="PTHR15180">
    <property type="entry name" value="GENERAL TRANSCRIPTION FACTOR 3C POLYPEPTIDE 1"/>
    <property type="match status" value="1"/>
</dbReference>
<feature type="region of interest" description="Disordered" evidence="1">
    <location>
        <begin position="1"/>
        <end position="22"/>
    </location>
</feature>
<name>A0ABM1F716_PRICU</name>
<dbReference type="GeneID" id="106820214"/>
<evidence type="ECO:0000313" key="2">
    <source>
        <dbReference type="Proteomes" id="UP000695022"/>
    </source>
</evidence>
<dbReference type="InterPro" id="IPR044210">
    <property type="entry name" value="Tfc3-like"/>
</dbReference>
<dbReference type="PANTHER" id="PTHR15180:SF1">
    <property type="entry name" value="GENERAL TRANSCRIPTION FACTOR 3C POLYPEPTIDE 1"/>
    <property type="match status" value="1"/>
</dbReference>
<feature type="non-terminal residue" evidence="3">
    <location>
        <position position="1"/>
    </location>
</feature>
<reference evidence="3" key="1">
    <citation type="submission" date="2025-08" db="UniProtKB">
        <authorList>
            <consortium name="RefSeq"/>
        </authorList>
    </citation>
    <scope>IDENTIFICATION</scope>
</reference>
<protein>
    <submittedName>
        <fullName evidence="3">General transcription factor 3C polypeptide 1-like</fullName>
    </submittedName>
</protein>
<organism evidence="2 3">
    <name type="scientific">Priapulus caudatus</name>
    <name type="common">Priapulid worm</name>
    <dbReference type="NCBI Taxonomy" id="37621"/>
    <lineage>
        <taxon>Eukaryota</taxon>
        <taxon>Metazoa</taxon>
        <taxon>Ecdysozoa</taxon>
        <taxon>Scalidophora</taxon>
        <taxon>Priapulida</taxon>
        <taxon>Priapulimorpha</taxon>
        <taxon>Priapulimorphida</taxon>
        <taxon>Priapulidae</taxon>
        <taxon>Priapulus</taxon>
    </lineage>
</organism>
<keyword evidence="2" id="KW-1185">Reference proteome</keyword>
<dbReference type="RefSeq" id="XP_014680237.1">
    <property type="nucleotide sequence ID" value="XM_014824751.1"/>
</dbReference>
<gene>
    <name evidence="3" type="primary">LOC106820214</name>
</gene>
<evidence type="ECO:0000256" key="1">
    <source>
        <dbReference type="SAM" id="MobiDB-lite"/>
    </source>
</evidence>
<feature type="compositionally biased region" description="Basic and acidic residues" evidence="1">
    <location>
        <begin position="11"/>
        <end position="22"/>
    </location>
</feature>
<dbReference type="Proteomes" id="UP000695022">
    <property type="component" value="Unplaced"/>
</dbReference>
<evidence type="ECO:0000313" key="3">
    <source>
        <dbReference type="RefSeq" id="XP_014680237.1"/>
    </source>
</evidence>
<proteinExistence type="predicted"/>